<dbReference type="Gene3D" id="1.20.1050.10">
    <property type="match status" value="1"/>
</dbReference>
<evidence type="ECO:0000313" key="1">
    <source>
        <dbReference type="EMBL" id="CEM18600.1"/>
    </source>
</evidence>
<sequence>MYQLSLNDIVQLLFALDRVDHIDRTVCRRVSRKVAARLSHPETKTQVEAATIAGLAAAFALHQYRSHPLYRLIARRAVMLADEFDTPSLGRLFLREIAEVVACDIQPIQNLRVSAMVADFCQKYQPTITARRVCGRGAHHTTPHDT</sequence>
<dbReference type="EMBL" id="CDMY01000504">
    <property type="protein sequence ID" value="CEM18600.1"/>
    <property type="molecule type" value="Genomic_DNA"/>
</dbReference>
<dbReference type="OrthoDB" id="202840at2759"/>
<dbReference type="InParanoid" id="A0A0G4FUP0"/>
<dbReference type="Proteomes" id="UP000041254">
    <property type="component" value="Unassembled WGS sequence"/>
</dbReference>
<dbReference type="AlphaFoldDB" id="A0A0G4FUP0"/>
<evidence type="ECO:0000313" key="2">
    <source>
        <dbReference type="Proteomes" id="UP000041254"/>
    </source>
</evidence>
<dbReference type="PhylomeDB" id="A0A0G4FUP0"/>
<keyword evidence="2" id="KW-1185">Reference proteome</keyword>
<protein>
    <submittedName>
        <fullName evidence="1">Uncharacterized protein</fullName>
    </submittedName>
</protein>
<accession>A0A0G4FUP0</accession>
<gene>
    <name evidence="1" type="ORF">Vbra_4485</name>
</gene>
<proteinExistence type="predicted"/>
<reference evidence="1 2" key="1">
    <citation type="submission" date="2014-11" db="EMBL/GenBank/DDBJ databases">
        <authorList>
            <person name="Zhu J."/>
            <person name="Qi W."/>
            <person name="Song R."/>
        </authorList>
    </citation>
    <scope>NUCLEOTIDE SEQUENCE [LARGE SCALE GENOMIC DNA]</scope>
</reference>
<organism evidence="1 2">
    <name type="scientific">Vitrella brassicaformis (strain CCMP3155)</name>
    <dbReference type="NCBI Taxonomy" id="1169540"/>
    <lineage>
        <taxon>Eukaryota</taxon>
        <taxon>Sar</taxon>
        <taxon>Alveolata</taxon>
        <taxon>Colpodellida</taxon>
        <taxon>Vitrellaceae</taxon>
        <taxon>Vitrella</taxon>
    </lineage>
</organism>
<dbReference type="VEuPathDB" id="CryptoDB:Vbra_4485"/>
<name>A0A0G4FUP0_VITBC</name>